<dbReference type="GeneID" id="59340201"/>
<dbReference type="OrthoDB" id="3215534at2759"/>
<name>A0A8H6WF88_9AGAR</name>
<feature type="region of interest" description="Disordered" evidence="1">
    <location>
        <begin position="175"/>
        <end position="229"/>
    </location>
</feature>
<feature type="compositionally biased region" description="Basic and acidic residues" evidence="1">
    <location>
        <begin position="13"/>
        <end position="23"/>
    </location>
</feature>
<evidence type="ECO:0000313" key="2">
    <source>
        <dbReference type="EMBL" id="KAF7315572.1"/>
    </source>
</evidence>
<dbReference type="Proteomes" id="UP000636479">
    <property type="component" value="Unassembled WGS sequence"/>
</dbReference>
<dbReference type="RefSeq" id="XP_037225595.1">
    <property type="nucleotide sequence ID" value="XM_037357685.1"/>
</dbReference>
<feature type="compositionally biased region" description="Polar residues" evidence="1">
    <location>
        <begin position="147"/>
        <end position="156"/>
    </location>
</feature>
<sequence length="542" mass="60358">MLGSRPNEQQGDFGRRNAEDSSSSRESSPVRKPPRSFTPTSDDDIDVAQIVAGARDETPPPQNAPIIRASLAFGQTGAFGTQTPVNTYAPVTSKKQTKRLFLPGQEIALPPKTRKKREPRYPGQAGRFRLDTNFDPTPRQPVPAPPTNLSGPSTSGVVEPYTTKYRMDPMKKVREVLGHPPPTQQSKGKSKAAPQQHTSVGSDLSPEEEDELDPMQQQGADASSSSKRNSKGNLLRLVTLLMDDVRGESRVFLLAEVWVLLRESDNVKEDGYWAHAEDICSKLQASAGRIDGPAKVSVLRGKYRQVILRVNEYNEDNWIRGNVIVEHDRTLQVIVENDSPPPRANHKRRRSRSVSEDSGHRGRRRHQSPTPSLPDSRTMRGIDSVSNEAKEQEEEEAVNKRISQEVSDMLSGESNWEQFYRSLGRSHLPGVLSCYTILQSFVDKFGGRMTPSGVLITPARIAAALNIEDVVDDSADKYMERCEATLRLLAFYGPAGTRSQDAEVAKMVDDESIPGYGHKPEVVLLQRLRRLDQEWREAHPTT</sequence>
<feature type="region of interest" description="Disordered" evidence="1">
    <location>
        <begin position="104"/>
        <end position="160"/>
    </location>
</feature>
<feature type="region of interest" description="Disordered" evidence="1">
    <location>
        <begin position="334"/>
        <end position="402"/>
    </location>
</feature>
<keyword evidence="3" id="KW-1185">Reference proteome</keyword>
<organism evidence="2 3">
    <name type="scientific">Mycena indigotica</name>
    <dbReference type="NCBI Taxonomy" id="2126181"/>
    <lineage>
        <taxon>Eukaryota</taxon>
        <taxon>Fungi</taxon>
        <taxon>Dikarya</taxon>
        <taxon>Basidiomycota</taxon>
        <taxon>Agaricomycotina</taxon>
        <taxon>Agaricomycetes</taxon>
        <taxon>Agaricomycetidae</taxon>
        <taxon>Agaricales</taxon>
        <taxon>Marasmiineae</taxon>
        <taxon>Mycenaceae</taxon>
        <taxon>Mycena</taxon>
    </lineage>
</organism>
<feature type="compositionally biased region" description="Polar residues" evidence="1">
    <location>
        <begin position="1"/>
        <end position="10"/>
    </location>
</feature>
<accession>A0A8H6WF88</accession>
<dbReference type="AlphaFoldDB" id="A0A8H6WF88"/>
<gene>
    <name evidence="2" type="ORF">MIND_00072500</name>
</gene>
<evidence type="ECO:0000313" key="3">
    <source>
        <dbReference type="Proteomes" id="UP000636479"/>
    </source>
</evidence>
<feature type="compositionally biased region" description="Polar residues" evidence="1">
    <location>
        <begin position="215"/>
        <end position="227"/>
    </location>
</feature>
<reference evidence="2" key="1">
    <citation type="submission" date="2020-05" db="EMBL/GenBank/DDBJ databases">
        <title>Mycena genomes resolve the evolution of fungal bioluminescence.</title>
        <authorList>
            <person name="Tsai I.J."/>
        </authorList>
    </citation>
    <scope>NUCLEOTIDE SEQUENCE</scope>
    <source>
        <strain evidence="2">171206Taipei</strain>
    </source>
</reference>
<proteinExistence type="predicted"/>
<feature type="region of interest" description="Disordered" evidence="1">
    <location>
        <begin position="1"/>
        <end position="46"/>
    </location>
</feature>
<dbReference type="EMBL" id="JACAZF010000001">
    <property type="protein sequence ID" value="KAF7315572.1"/>
    <property type="molecule type" value="Genomic_DNA"/>
</dbReference>
<evidence type="ECO:0000256" key="1">
    <source>
        <dbReference type="SAM" id="MobiDB-lite"/>
    </source>
</evidence>
<protein>
    <submittedName>
        <fullName evidence="2">Uncharacterized protein</fullName>
    </submittedName>
</protein>
<comment type="caution">
    <text evidence="2">The sequence shown here is derived from an EMBL/GenBank/DDBJ whole genome shotgun (WGS) entry which is preliminary data.</text>
</comment>